<dbReference type="InterPro" id="IPR014940">
    <property type="entry name" value="BAAT_C"/>
</dbReference>
<evidence type="ECO:0000256" key="1">
    <source>
        <dbReference type="ARBA" id="ARBA00006538"/>
    </source>
</evidence>
<dbReference type="InterPro" id="IPR016662">
    <property type="entry name" value="Acyl-CoA_thioEstase_long-chain"/>
</dbReference>
<keyword evidence="7" id="KW-1185">Reference proteome</keyword>
<dbReference type="PIRSF" id="PIRSF016521">
    <property type="entry name" value="Acyl-CoA_hydro"/>
    <property type="match status" value="1"/>
</dbReference>
<dbReference type="OrthoDB" id="6347013at2759"/>
<evidence type="ECO:0000313" key="6">
    <source>
        <dbReference type="Ensembl" id="ENSSHAP00000027678.1"/>
    </source>
</evidence>
<dbReference type="InterPro" id="IPR029058">
    <property type="entry name" value="AB_hydrolase_fold"/>
</dbReference>
<feature type="active site" description="Charge relay system" evidence="3">
    <location>
        <position position="234"/>
    </location>
</feature>
<dbReference type="InterPro" id="IPR006862">
    <property type="entry name" value="Thio_Ohase/aa_AcTrfase"/>
</dbReference>
<feature type="domain" description="Acyl-CoA thioester hydrolase/bile acid-CoA amino acid N-acetyltransferase" evidence="4">
    <location>
        <begin position="14"/>
        <end position="143"/>
    </location>
</feature>
<dbReference type="InParanoid" id="A0A7N4UZB6"/>
<dbReference type="PANTHER" id="PTHR10824:SF18">
    <property type="entry name" value="BILE ACID-COA:AMINO ACID N-ACYLTRANSFERASE"/>
    <property type="match status" value="1"/>
</dbReference>
<dbReference type="GO" id="GO:0005777">
    <property type="term" value="C:peroxisome"/>
    <property type="evidence" value="ECO:0007669"/>
    <property type="project" value="TreeGrafter"/>
</dbReference>
<feature type="domain" description="BAAT/Acyl-CoA thioester hydrolase C-terminal" evidence="5">
    <location>
        <begin position="206"/>
        <end position="413"/>
    </location>
</feature>
<evidence type="ECO:0008006" key="8">
    <source>
        <dbReference type="Google" id="ProtNLM"/>
    </source>
</evidence>
<sequence length="420" mass="46693">MAQIIVHPKIALVDEPLHIRVTGLLPNQMIVMQAKLTSEKGVLFQSHVFYKADEGGEVDLQQAAALGGDYVGIHPMGLFWSLKPMKILSRLFKQDVMNSPYLVQLSVYNVEETINDLPKSPEATEMVERWYSAPGVTRIQIREGRIRGALFLPPGEGPFPGVIDLFGGVGGLIEFRASLLASHGFATLALAYFNYEDLPELPPVLDIEYFEEAADFLLSHPKVLGPKIGIISVCMGAQIGLAMAIFLKQVAATVCINGFFFATGRNIKYKNENIHSINSFPERIRINDLGLLEVYHILGNPQEEVNKHAFLPVERSQGHILFIVGEKDKNINSKSYAEQAMERLKKHGKSNGTLLSYPGAGHLIEPPYSPLCLASWNPFFMRPILWGGETIPHAEAQEHSWKESLKFLRCHLSPASISKL</sequence>
<dbReference type="FunFam" id="3.40.50.1820:FF:000024">
    <property type="entry name" value="acyl-coenzyme A thioesterase 4"/>
    <property type="match status" value="1"/>
</dbReference>
<accession>A0A7N4UZB6</accession>
<evidence type="ECO:0000259" key="5">
    <source>
        <dbReference type="Pfam" id="PF08840"/>
    </source>
</evidence>
<dbReference type="FunCoup" id="A0A7N4UZB6">
    <property type="interactions" value="134"/>
</dbReference>
<dbReference type="Gene3D" id="3.40.50.1820">
    <property type="entry name" value="alpha/beta hydrolase"/>
    <property type="match status" value="1"/>
</dbReference>
<gene>
    <name evidence="6" type="primary">LOC100924464</name>
</gene>
<evidence type="ECO:0000313" key="7">
    <source>
        <dbReference type="Proteomes" id="UP000007648"/>
    </source>
</evidence>
<comment type="similarity">
    <text evidence="1">Belongs to the C/M/P thioester hydrolase family.</text>
</comment>
<evidence type="ECO:0000256" key="3">
    <source>
        <dbReference type="PIRSR" id="PIRSR016521-1"/>
    </source>
</evidence>
<organism evidence="6 7">
    <name type="scientific">Sarcophilus harrisii</name>
    <name type="common">Tasmanian devil</name>
    <name type="synonym">Sarcophilus laniarius</name>
    <dbReference type="NCBI Taxonomy" id="9305"/>
    <lineage>
        <taxon>Eukaryota</taxon>
        <taxon>Metazoa</taxon>
        <taxon>Chordata</taxon>
        <taxon>Craniata</taxon>
        <taxon>Vertebrata</taxon>
        <taxon>Euteleostomi</taxon>
        <taxon>Mammalia</taxon>
        <taxon>Metatheria</taxon>
        <taxon>Dasyuromorphia</taxon>
        <taxon>Dasyuridae</taxon>
        <taxon>Sarcophilus</taxon>
    </lineage>
</organism>
<dbReference type="SUPFAM" id="SSF53474">
    <property type="entry name" value="alpha/beta-Hydrolases"/>
    <property type="match status" value="1"/>
</dbReference>
<protein>
    <recommendedName>
        <fullName evidence="8">Bile acid-CoA:amino acid N-acyltransferase</fullName>
    </recommendedName>
</protein>
<dbReference type="FunFam" id="2.60.40.2240:FF:000001">
    <property type="entry name" value="acyl-coenzyme A thioesterase 4"/>
    <property type="match status" value="1"/>
</dbReference>
<evidence type="ECO:0000259" key="4">
    <source>
        <dbReference type="Pfam" id="PF04775"/>
    </source>
</evidence>
<reference evidence="6" key="2">
    <citation type="submission" date="2025-08" db="UniProtKB">
        <authorList>
            <consortium name="Ensembl"/>
        </authorList>
    </citation>
    <scope>IDENTIFICATION</scope>
</reference>
<feature type="active site" description="Charge relay system" evidence="3">
    <location>
        <position position="328"/>
    </location>
</feature>
<dbReference type="InterPro" id="IPR042490">
    <property type="entry name" value="Thio_Ohase/BAAT_N"/>
</dbReference>
<dbReference type="Pfam" id="PF04775">
    <property type="entry name" value="Bile_Hydr_Trans"/>
    <property type="match status" value="1"/>
</dbReference>
<dbReference type="GO" id="GO:0006631">
    <property type="term" value="P:fatty acid metabolic process"/>
    <property type="evidence" value="ECO:0007669"/>
    <property type="project" value="UniProtKB-KW"/>
</dbReference>
<dbReference type="GeneTree" id="ENSGT01010000222336"/>
<reference evidence="6 7" key="1">
    <citation type="journal article" date="2011" name="Proc. Natl. Acad. Sci. U.S.A.">
        <title>Genetic diversity and population structure of the endangered marsupial Sarcophilus harrisii (Tasmanian devil).</title>
        <authorList>
            <person name="Miller W."/>
            <person name="Hayes V.M."/>
            <person name="Ratan A."/>
            <person name="Petersen D.C."/>
            <person name="Wittekindt N.E."/>
            <person name="Miller J."/>
            <person name="Walenz B."/>
            <person name="Knight J."/>
            <person name="Qi J."/>
            <person name="Zhao F."/>
            <person name="Wang Q."/>
            <person name="Bedoya-Reina O.C."/>
            <person name="Katiyar N."/>
            <person name="Tomsho L.P."/>
            <person name="Kasson L.M."/>
            <person name="Hardie R.A."/>
            <person name="Woodbridge P."/>
            <person name="Tindall E.A."/>
            <person name="Bertelsen M.F."/>
            <person name="Dixon D."/>
            <person name="Pyecroft S."/>
            <person name="Helgen K.M."/>
            <person name="Lesk A.M."/>
            <person name="Pringle T.H."/>
            <person name="Patterson N."/>
            <person name="Zhang Y."/>
            <person name="Kreiss A."/>
            <person name="Woods G.M."/>
            <person name="Jones M.E."/>
            <person name="Schuster S.C."/>
        </authorList>
    </citation>
    <scope>NUCLEOTIDE SEQUENCE [LARGE SCALE GENOMIC DNA]</scope>
</reference>
<dbReference type="GO" id="GO:0047617">
    <property type="term" value="F:fatty acyl-CoA hydrolase activity"/>
    <property type="evidence" value="ECO:0007669"/>
    <property type="project" value="TreeGrafter"/>
</dbReference>
<keyword evidence="2" id="KW-0276">Fatty acid metabolism</keyword>
<dbReference type="RefSeq" id="XP_003762226.1">
    <property type="nucleotide sequence ID" value="XM_003762178.3"/>
</dbReference>
<dbReference type="AlphaFoldDB" id="A0A7N4UZB6"/>
<proteinExistence type="inferred from homology"/>
<reference evidence="6" key="3">
    <citation type="submission" date="2025-09" db="UniProtKB">
        <authorList>
            <consortium name="Ensembl"/>
        </authorList>
    </citation>
    <scope>IDENTIFICATION</scope>
</reference>
<name>A0A7N4UZB6_SARHA</name>
<dbReference type="KEGG" id="shr:100924464"/>
<evidence type="ECO:0000256" key="2">
    <source>
        <dbReference type="ARBA" id="ARBA00022832"/>
    </source>
</evidence>
<dbReference type="Proteomes" id="UP000007648">
    <property type="component" value="Unassembled WGS sequence"/>
</dbReference>
<feature type="active site" description="Charge relay system" evidence="3">
    <location>
        <position position="362"/>
    </location>
</feature>
<dbReference type="Ensembl" id="ENSSHAT00000036656.1">
    <property type="protein sequence ID" value="ENSSHAP00000027678.1"/>
    <property type="gene ID" value="ENSSHAG00000021823.1"/>
</dbReference>
<dbReference type="GO" id="GO:0006637">
    <property type="term" value="P:acyl-CoA metabolic process"/>
    <property type="evidence" value="ECO:0007669"/>
    <property type="project" value="InterPro"/>
</dbReference>
<dbReference type="Pfam" id="PF08840">
    <property type="entry name" value="BAAT_C"/>
    <property type="match status" value="1"/>
</dbReference>
<dbReference type="PANTHER" id="PTHR10824">
    <property type="entry name" value="ACYL-COENZYME A THIOESTERASE-RELATED"/>
    <property type="match status" value="1"/>
</dbReference>
<dbReference type="Gene3D" id="2.60.40.2240">
    <property type="entry name" value="Acyl-CoA thioester hydrolase/BAAT N-terminal domain"/>
    <property type="match status" value="1"/>
</dbReference>
<dbReference type="GeneID" id="100924464"/>
<keyword evidence="2" id="KW-0443">Lipid metabolism</keyword>